<proteinExistence type="predicted"/>
<dbReference type="Proteomes" id="UP000191980">
    <property type="component" value="Unassembled WGS sequence"/>
</dbReference>
<dbReference type="OrthoDB" id="7617860at2"/>
<dbReference type="SUPFAM" id="SSF57184">
    <property type="entry name" value="Growth factor receptor domain"/>
    <property type="match status" value="1"/>
</dbReference>
<gene>
    <name evidence="1" type="ORF">AU255_10285</name>
</gene>
<name>A0A1V8M9H7_9GAMM</name>
<keyword evidence="2" id="KW-1185">Reference proteome</keyword>
<sequence length="198" mass="22250">MSGKQPSNDNVVQLLILLMLTTSIPSLVFAKVNNEVMPENAHAQTYGSGWECKSGYQQNGNICDAIKVPDNAYLTNSPFGDGWKCNRGYRKDDKICVVIMIPAHAYLNSNGYDWQCDRGFKSQNKTCVAVKIPEHGYFVHSIYGDGWECERGYLARKDMCVPLIVPKNAHIDYSGHDWDCNPPYAQLNDQCELPASDY</sequence>
<dbReference type="STRING" id="1420851.AU255_10285"/>
<accession>A0A1V8M9H7</accession>
<dbReference type="EMBL" id="LPUF01000001">
    <property type="protein sequence ID" value="OQK18199.1"/>
    <property type="molecule type" value="Genomic_DNA"/>
</dbReference>
<evidence type="ECO:0000313" key="2">
    <source>
        <dbReference type="Proteomes" id="UP000191980"/>
    </source>
</evidence>
<evidence type="ECO:0000313" key="1">
    <source>
        <dbReference type="EMBL" id="OQK18199.1"/>
    </source>
</evidence>
<organism evidence="1 2">
    <name type="scientific">Methyloprofundus sedimenti</name>
    <dbReference type="NCBI Taxonomy" id="1420851"/>
    <lineage>
        <taxon>Bacteria</taxon>
        <taxon>Pseudomonadati</taxon>
        <taxon>Pseudomonadota</taxon>
        <taxon>Gammaproteobacteria</taxon>
        <taxon>Methylococcales</taxon>
        <taxon>Methylococcaceae</taxon>
        <taxon>Methyloprofundus</taxon>
    </lineage>
</organism>
<protein>
    <submittedName>
        <fullName evidence="1">Uncharacterized protein</fullName>
    </submittedName>
</protein>
<comment type="caution">
    <text evidence="1">The sequence shown here is derived from an EMBL/GenBank/DDBJ whole genome shotgun (WGS) entry which is preliminary data.</text>
</comment>
<dbReference type="Gene3D" id="2.10.25.10">
    <property type="entry name" value="Laminin"/>
    <property type="match status" value="5"/>
</dbReference>
<reference evidence="1 2" key="1">
    <citation type="submission" date="2015-12" db="EMBL/GenBank/DDBJ databases">
        <authorList>
            <person name="Shamseldin A."/>
            <person name="Moawad H."/>
            <person name="Abd El-Rahim W.M."/>
            <person name="Sadowsky M.J."/>
        </authorList>
    </citation>
    <scope>NUCLEOTIDE SEQUENCE [LARGE SCALE GENOMIC DNA]</scope>
    <source>
        <strain evidence="1 2">WF1</strain>
    </source>
</reference>
<dbReference type="InterPro" id="IPR009030">
    <property type="entry name" value="Growth_fac_rcpt_cys_sf"/>
</dbReference>
<dbReference type="AlphaFoldDB" id="A0A1V8M9H7"/>
<dbReference type="RefSeq" id="WP_080522804.1">
    <property type="nucleotide sequence ID" value="NZ_LPUF01000001.1"/>
</dbReference>